<dbReference type="AlphaFoldDB" id="A0A3M7Q6A0"/>
<dbReference type="OrthoDB" id="10139212at2759"/>
<dbReference type="Proteomes" id="UP000276133">
    <property type="component" value="Unassembled WGS sequence"/>
</dbReference>
<organism evidence="1 2">
    <name type="scientific">Brachionus plicatilis</name>
    <name type="common">Marine rotifer</name>
    <name type="synonym">Brachionus muelleri</name>
    <dbReference type="NCBI Taxonomy" id="10195"/>
    <lineage>
        <taxon>Eukaryota</taxon>
        <taxon>Metazoa</taxon>
        <taxon>Spiralia</taxon>
        <taxon>Gnathifera</taxon>
        <taxon>Rotifera</taxon>
        <taxon>Eurotatoria</taxon>
        <taxon>Monogononta</taxon>
        <taxon>Pseudotrocha</taxon>
        <taxon>Ploima</taxon>
        <taxon>Brachionidae</taxon>
        <taxon>Brachionus</taxon>
    </lineage>
</organism>
<dbReference type="EMBL" id="REGN01007217">
    <property type="protein sequence ID" value="RNA06947.1"/>
    <property type="molecule type" value="Genomic_DNA"/>
</dbReference>
<evidence type="ECO:0000313" key="2">
    <source>
        <dbReference type="Proteomes" id="UP000276133"/>
    </source>
</evidence>
<comment type="caution">
    <text evidence="1">The sequence shown here is derived from an EMBL/GenBank/DDBJ whole genome shotgun (WGS) entry which is preliminary data.</text>
</comment>
<keyword evidence="2" id="KW-1185">Reference proteome</keyword>
<protein>
    <submittedName>
        <fullName evidence="1">Uncharacterized protein</fullName>
    </submittedName>
</protein>
<reference evidence="1 2" key="1">
    <citation type="journal article" date="2018" name="Sci. Rep.">
        <title>Genomic signatures of local adaptation to the degree of environmental predictability in rotifers.</title>
        <authorList>
            <person name="Franch-Gras L."/>
            <person name="Hahn C."/>
            <person name="Garcia-Roger E.M."/>
            <person name="Carmona M.J."/>
            <person name="Serra M."/>
            <person name="Gomez A."/>
        </authorList>
    </citation>
    <scope>NUCLEOTIDE SEQUENCE [LARGE SCALE GENOMIC DNA]</scope>
    <source>
        <strain evidence="1">HYR1</strain>
    </source>
</reference>
<accession>A0A3M7Q6A0</accession>
<evidence type="ECO:0000313" key="1">
    <source>
        <dbReference type="EMBL" id="RNA06947.1"/>
    </source>
</evidence>
<gene>
    <name evidence="1" type="ORF">BpHYR1_048525</name>
</gene>
<sequence>MPVWSTLMYMYAGLQYFTQLIYTKHVIEDELKRSKFGNGARSTLYVNTPFSTLLEITLDKLNNYYYNQSYFKYIWDVTIALIILKCAWIVVPRTATWLWNWWKIPQRQSQYVRQEIRITPTKFTINQDFNAWKKGYERYAKNITDKTGALLSLIEDCCIEQLEQRLLVRNPHTTFDEIIRTSSKLFGRNPIYNDPLMEFVLRT</sequence>
<proteinExistence type="predicted"/>
<name>A0A3M7Q6A0_BRAPC</name>